<evidence type="ECO:0000256" key="2">
    <source>
        <dbReference type="ARBA" id="ARBA00022642"/>
    </source>
</evidence>
<evidence type="ECO:0000256" key="7">
    <source>
        <dbReference type="ARBA" id="ARBA00023027"/>
    </source>
</evidence>
<organism evidence="9">
    <name type="scientific">hydrothermal vent metagenome</name>
    <dbReference type="NCBI Taxonomy" id="652676"/>
    <lineage>
        <taxon>unclassified sequences</taxon>
        <taxon>metagenomes</taxon>
        <taxon>ecological metagenomes</taxon>
    </lineage>
</organism>
<dbReference type="GO" id="GO:0004515">
    <property type="term" value="F:nicotinate-nucleotide adenylyltransferase activity"/>
    <property type="evidence" value="ECO:0007669"/>
    <property type="project" value="UniProtKB-EC"/>
</dbReference>
<reference evidence="9" key="1">
    <citation type="submission" date="2018-06" db="EMBL/GenBank/DDBJ databases">
        <authorList>
            <person name="Zhirakovskaya E."/>
        </authorList>
    </citation>
    <scope>NUCLEOTIDE SEQUENCE</scope>
</reference>
<dbReference type="CDD" id="cd02165">
    <property type="entry name" value="NMNAT"/>
    <property type="match status" value="1"/>
</dbReference>
<keyword evidence="7" id="KW-0520">NAD</keyword>
<dbReference type="Pfam" id="PF01467">
    <property type="entry name" value="CTP_transf_like"/>
    <property type="match status" value="1"/>
</dbReference>
<dbReference type="SUPFAM" id="SSF52374">
    <property type="entry name" value="Nucleotidylyl transferase"/>
    <property type="match status" value="1"/>
</dbReference>
<dbReference type="GO" id="GO:0009435">
    <property type="term" value="P:NAD+ biosynthetic process"/>
    <property type="evidence" value="ECO:0007669"/>
    <property type="project" value="UniProtKB-UniPathway"/>
</dbReference>
<evidence type="ECO:0000256" key="1">
    <source>
        <dbReference type="ARBA" id="ARBA00004790"/>
    </source>
</evidence>
<gene>
    <name evidence="9" type="ORF">MNBD_ALPHA03-18</name>
</gene>
<dbReference type="NCBIfam" id="TIGR00482">
    <property type="entry name" value="nicotinate (nicotinamide) nucleotide adenylyltransferase"/>
    <property type="match status" value="1"/>
</dbReference>
<keyword evidence="4 9" id="KW-0548">Nucleotidyltransferase</keyword>
<proteinExistence type="inferred from homology"/>
<dbReference type="GO" id="GO:0005524">
    <property type="term" value="F:ATP binding"/>
    <property type="evidence" value="ECO:0007669"/>
    <property type="project" value="UniProtKB-KW"/>
</dbReference>
<protein>
    <submittedName>
        <fullName evidence="9">Nicotinate-nucleotide adenylyltransferase</fullName>
        <ecNumber evidence="9">2.7.7.18</ecNumber>
    </submittedName>
</protein>
<keyword evidence="5" id="KW-0547">Nucleotide-binding</keyword>
<evidence type="ECO:0000259" key="8">
    <source>
        <dbReference type="Pfam" id="PF01467"/>
    </source>
</evidence>
<dbReference type="InterPro" id="IPR004821">
    <property type="entry name" value="Cyt_trans-like"/>
</dbReference>
<evidence type="ECO:0000313" key="9">
    <source>
        <dbReference type="EMBL" id="VAX05466.1"/>
    </source>
</evidence>
<keyword evidence="6" id="KW-0067">ATP-binding</keyword>
<evidence type="ECO:0000256" key="3">
    <source>
        <dbReference type="ARBA" id="ARBA00022679"/>
    </source>
</evidence>
<dbReference type="Gene3D" id="3.40.50.620">
    <property type="entry name" value="HUPs"/>
    <property type="match status" value="1"/>
</dbReference>
<comment type="pathway">
    <text evidence="1">Cofactor biosynthesis; NAD(+) biosynthesis.</text>
</comment>
<sequence>MAKPDLNIFPQNNLSGKKIGLLGGSFNPAHAAHLEISLVALEKLKLDAVWWLVSPQNPLKSDVGMASLEERLARARAMSPEPRIYVTDLEEKMAVQYTVDTVTRITSLLPDTQFVWLMGADNLAEFSKWKDWKKIAQTVVFAIFDRPGYSTAVETSDAAAYFLDKKIPSAEAADLCSLKPPAWTFIRDTKNPLSSTKIRRKKL</sequence>
<evidence type="ECO:0000256" key="5">
    <source>
        <dbReference type="ARBA" id="ARBA00022741"/>
    </source>
</evidence>
<dbReference type="InterPro" id="IPR014729">
    <property type="entry name" value="Rossmann-like_a/b/a_fold"/>
</dbReference>
<keyword evidence="3 9" id="KW-0808">Transferase</keyword>
<dbReference type="PANTHER" id="PTHR39321">
    <property type="entry name" value="NICOTINATE-NUCLEOTIDE ADENYLYLTRANSFERASE-RELATED"/>
    <property type="match status" value="1"/>
</dbReference>
<evidence type="ECO:0000256" key="6">
    <source>
        <dbReference type="ARBA" id="ARBA00022840"/>
    </source>
</evidence>
<dbReference type="EMBL" id="UOFW01000139">
    <property type="protein sequence ID" value="VAX05466.1"/>
    <property type="molecule type" value="Genomic_DNA"/>
</dbReference>
<dbReference type="HAMAP" id="MF_00244">
    <property type="entry name" value="NaMN_adenylyltr"/>
    <property type="match status" value="1"/>
</dbReference>
<dbReference type="PANTHER" id="PTHR39321:SF3">
    <property type="entry name" value="PHOSPHOPANTETHEINE ADENYLYLTRANSFERASE"/>
    <property type="match status" value="1"/>
</dbReference>
<keyword evidence="2" id="KW-0662">Pyridine nucleotide biosynthesis</keyword>
<dbReference type="InterPro" id="IPR005248">
    <property type="entry name" value="NadD/NMNAT"/>
</dbReference>
<evidence type="ECO:0000256" key="4">
    <source>
        <dbReference type="ARBA" id="ARBA00022695"/>
    </source>
</evidence>
<accession>A0A3B1AHV1</accession>
<feature type="domain" description="Cytidyltransferase-like" evidence="8">
    <location>
        <begin position="21"/>
        <end position="201"/>
    </location>
</feature>
<dbReference type="AlphaFoldDB" id="A0A3B1AHV1"/>
<dbReference type="EC" id="2.7.7.18" evidence="9"/>
<name>A0A3B1AHV1_9ZZZZ</name>
<dbReference type="NCBIfam" id="NF000843">
    <property type="entry name" value="PRK00071.2-2"/>
    <property type="match status" value="1"/>
</dbReference>
<dbReference type="UniPathway" id="UPA00253"/>